<feature type="transmembrane region" description="Helical" evidence="1">
    <location>
        <begin position="276"/>
        <end position="295"/>
    </location>
</feature>
<feature type="transmembrane region" description="Helical" evidence="1">
    <location>
        <begin position="179"/>
        <end position="198"/>
    </location>
</feature>
<feature type="transmembrane region" description="Helical" evidence="1">
    <location>
        <begin position="94"/>
        <end position="111"/>
    </location>
</feature>
<feature type="transmembrane region" description="Helical" evidence="1">
    <location>
        <begin position="249"/>
        <end position="269"/>
    </location>
</feature>
<keyword evidence="1" id="KW-0812">Transmembrane</keyword>
<dbReference type="AlphaFoldDB" id="A0A1H6F659"/>
<feature type="transmembrane region" description="Helical" evidence="1">
    <location>
        <begin position="150"/>
        <end position="173"/>
    </location>
</feature>
<dbReference type="RefSeq" id="WP_146066345.1">
    <property type="nucleotide sequence ID" value="NZ_FMSV02000052.1"/>
</dbReference>
<dbReference type="SUPFAM" id="SSF52540">
    <property type="entry name" value="P-loop containing nucleoside triphosphate hydrolases"/>
    <property type="match status" value="1"/>
</dbReference>
<dbReference type="Gene3D" id="3.40.50.300">
    <property type="entry name" value="P-loop containing nucleotide triphosphate hydrolases"/>
    <property type="match status" value="1"/>
</dbReference>
<protein>
    <submittedName>
        <fullName evidence="2">Archaeal ATPase</fullName>
    </submittedName>
</protein>
<feature type="transmembrane region" description="Helical" evidence="1">
    <location>
        <begin position="40"/>
        <end position="63"/>
    </location>
</feature>
<dbReference type="EMBL" id="FMSV02000052">
    <property type="protein sequence ID" value="SEH04465.1"/>
    <property type="molecule type" value="Genomic_DNA"/>
</dbReference>
<keyword evidence="3" id="KW-1185">Reference proteome</keyword>
<feature type="transmembrane region" description="Helical" evidence="1">
    <location>
        <begin position="117"/>
        <end position="138"/>
    </location>
</feature>
<dbReference type="OrthoDB" id="5619583at2"/>
<accession>A0A1H6F659</accession>
<dbReference type="PANTHER" id="PTHR34301">
    <property type="entry name" value="DNA-BINDING PROTEIN-RELATED"/>
    <property type="match status" value="1"/>
</dbReference>
<gene>
    <name evidence="2" type="ORF">MBHS_00311</name>
</gene>
<feature type="transmembrane region" description="Helical" evidence="1">
    <location>
        <begin position="210"/>
        <end position="229"/>
    </location>
</feature>
<feature type="transmembrane region" description="Helical" evidence="1">
    <location>
        <begin position="301"/>
        <end position="329"/>
    </location>
</feature>
<organism evidence="2 3">
    <name type="scientific">Candidatus Venteria ishoeyi</name>
    <dbReference type="NCBI Taxonomy" id="1899563"/>
    <lineage>
        <taxon>Bacteria</taxon>
        <taxon>Pseudomonadati</taxon>
        <taxon>Pseudomonadota</taxon>
        <taxon>Gammaproteobacteria</taxon>
        <taxon>Thiotrichales</taxon>
        <taxon>Thiotrichaceae</taxon>
        <taxon>Venteria</taxon>
    </lineage>
</organism>
<evidence type="ECO:0000256" key="1">
    <source>
        <dbReference type="SAM" id="Phobius"/>
    </source>
</evidence>
<proteinExistence type="predicted"/>
<evidence type="ECO:0000313" key="3">
    <source>
        <dbReference type="Proteomes" id="UP000236724"/>
    </source>
</evidence>
<name>A0A1H6F659_9GAMM</name>
<evidence type="ECO:0000313" key="2">
    <source>
        <dbReference type="EMBL" id="SEH04465.1"/>
    </source>
</evidence>
<dbReference type="PANTHER" id="PTHR34301:SF8">
    <property type="entry name" value="ATPASE DOMAIN-CONTAINING PROTEIN"/>
    <property type="match status" value="1"/>
</dbReference>
<reference evidence="2 3" key="1">
    <citation type="submission" date="2016-10" db="EMBL/GenBank/DDBJ databases">
        <authorList>
            <person name="de Groot N.N."/>
        </authorList>
    </citation>
    <scope>NUCLEOTIDE SEQUENCE [LARGE SCALE GENOMIC DNA]</scope>
    <source>
        <strain evidence="2">MBHS1</strain>
    </source>
</reference>
<keyword evidence="1" id="KW-1133">Transmembrane helix</keyword>
<sequence length="876" mass="98020">MLLLKPDAWRDACAKLKLKPDFTLSELNLSQWHSIFIRQIIWTLLFWQPLSAVFISMLALAAIGKPLELMVLAGIYAWLISAVGGFFGALTLSCAFALPTALIAALSIALAHGDNGALWSFVGVMLALGCGGSIAGRLRQVYPVGLWQKIGGVILAILLSLLLLTGSSAVIWWLGTRHIAVLLMAALLGISLVALVAVRRHWRGGRQSGTILLLLLIVLLLMMAIGLFVDSGKFTAYPLWQTVFVGVYRGLAHALFAVALLSTTYYLALKLADADTALLTGILCSGTVYTLGLAFGGNHPVTWIIIYGLVGLSAGFSFFLWLPCLLYPLQLLWLRILHRYHFPLHWHPAFWDEQQYLPLYGLDNWLVRHYQQDANAVDTACKQLAIRPQAWAVSAAHLKLAARFLQNCTEESAIAAAHEKLSLDGLSDIARNLLRKFHYISQDFAAALRYQEPYYYHLFLREVLKRLESLEWDILQTDKERLLLGALHTWRNTLETAQADSESKAQTFIDNLYVVGSPLNQQQLTFVGRRDIARELEELVCKPACPPLLLYGQRRMGKTSLLYHLPSLLPGHILPLVVNIQGLPVQANYAAEFFFAIASEMQTGARIGRGIELPAFTPQYDNAFFAFNAWLDQLERQFPDTDILLMLDEVFTLDNTASSPFQQGRLERAKILGFLRHQLQHRQRLKIILVGSHLLHEMSAWATYLINVHTVQVGDLAREDVYYLAEQHMQNTGLGYTQQARERLWQLVRGHPALVQGVCREIVTLKNKQPLKQRFNVNFADVNAAIQPAIQSMAMFFMDMFQGNSTTAVTAYNLLGILAEKGENAAVPAAILCNNSDESTVQALALLLRREILVQNTSGYYAFRLELVRQAYLVNS</sequence>
<keyword evidence="1" id="KW-0472">Membrane</keyword>
<feature type="transmembrane region" description="Helical" evidence="1">
    <location>
        <begin position="69"/>
        <end position="87"/>
    </location>
</feature>
<dbReference type="Proteomes" id="UP000236724">
    <property type="component" value="Unassembled WGS sequence"/>
</dbReference>
<dbReference type="InterPro" id="IPR027417">
    <property type="entry name" value="P-loop_NTPase"/>
</dbReference>